<dbReference type="OrthoDB" id="9787483at2"/>
<evidence type="ECO:0000256" key="1">
    <source>
        <dbReference type="ARBA" id="ARBA00004496"/>
    </source>
</evidence>
<dbReference type="Gene3D" id="3.40.1260.10">
    <property type="entry name" value="DsrEFH-like"/>
    <property type="match status" value="1"/>
</dbReference>
<gene>
    <name evidence="5" type="primary">tusD</name>
    <name evidence="5" type="ORF">D9V65_02165</name>
</gene>
<dbReference type="RefSeq" id="WP_158342061.1">
    <property type="nucleotide sequence ID" value="NZ_CP033012.1"/>
</dbReference>
<keyword evidence="4 5" id="KW-0808">Transferase</keyword>
<evidence type="ECO:0000256" key="4">
    <source>
        <dbReference type="ARBA" id="ARBA00022679"/>
    </source>
</evidence>
<reference evidence="5 6" key="1">
    <citation type="submission" date="2018-10" db="EMBL/GenBank/DDBJ databases">
        <title>Comparative functional genomics of the obligate endosymbiont Buchnera aphidicola.</title>
        <authorList>
            <person name="Chong R.A."/>
        </authorList>
    </citation>
    <scope>NUCLEOTIDE SEQUENCE [LARGE SCALE GENOMIC DNA]</scope>
    <source>
        <strain evidence="5 6">Aoe</strain>
    </source>
</reference>
<protein>
    <submittedName>
        <fullName evidence="5">Sulfurtransferase complex subunit TusD</fullName>
    </submittedName>
</protein>
<dbReference type="Pfam" id="PF02635">
    <property type="entry name" value="DsrE"/>
    <property type="match status" value="1"/>
</dbReference>
<dbReference type="PANTHER" id="PTHR34874">
    <property type="entry name" value="PROTEIN YCHN"/>
    <property type="match status" value="1"/>
</dbReference>
<sequence length="131" mass="15196">MKYVYTVMVTSSLYSSQNSMSSFIFSRTVISLGHNIYSVFFYGDGVFNGVTTSSMKNVHYVNIEEEWRKLHDTHNVRLYLCINSLIQRGVIKKNTNLSKEKNTKNISKAFSIVGFSRFLKSVKKSHRFIQF</sequence>
<evidence type="ECO:0000256" key="2">
    <source>
        <dbReference type="ARBA" id="ARBA00007067"/>
    </source>
</evidence>
<organism evidence="5 6">
    <name type="scientific">Buchnera aphidicola</name>
    <name type="common">Anoecia oenotherae</name>
    <dbReference type="NCBI Taxonomy" id="1241833"/>
    <lineage>
        <taxon>Bacteria</taxon>
        <taxon>Pseudomonadati</taxon>
        <taxon>Pseudomonadota</taxon>
        <taxon>Gammaproteobacteria</taxon>
        <taxon>Enterobacterales</taxon>
        <taxon>Erwiniaceae</taxon>
        <taxon>Buchnera</taxon>
    </lineage>
</organism>
<name>A0A4D6Y124_9GAMM</name>
<dbReference type="SUPFAM" id="SSF75169">
    <property type="entry name" value="DsrEFH-like"/>
    <property type="match status" value="1"/>
</dbReference>
<dbReference type="InterPro" id="IPR003787">
    <property type="entry name" value="Sulphur_relay_DsrE/F-like"/>
</dbReference>
<comment type="subcellular location">
    <subcellularLocation>
        <location evidence="1">Cytoplasm</location>
    </subcellularLocation>
</comment>
<accession>A0A4D6Y124</accession>
<dbReference type="GO" id="GO:0002143">
    <property type="term" value="P:tRNA wobble position uridine thiolation"/>
    <property type="evidence" value="ECO:0007669"/>
    <property type="project" value="TreeGrafter"/>
</dbReference>
<evidence type="ECO:0000313" key="5">
    <source>
        <dbReference type="EMBL" id="QCI19531.1"/>
    </source>
</evidence>
<dbReference type="NCBIfam" id="TIGR03012">
    <property type="entry name" value="sulf_tusD_dsrE"/>
    <property type="match status" value="1"/>
</dbReference>
<dbReference type="InterPro" id="IPR027396">
    <property type="entry name" value="DsrEFH-like"/>
</dbReference>
<dbReference type="GO" id="GO:0097163">
    <property type="term" value="F:sulfur carrier activity"/>
    <property type="evidence" value="ECO:0007669"/>
    <property type="project" value="TreeGrafter"/>
</dbReference>
<evidence type="ECO:0000256" key="3">
    <source>
        <dbReference type="ARBA" id="ARBA00022490"/>
    </source>
</evidence>
<dbReference type="GO" id="GO:0016783">
    <property type="term" value="F:sulfurtransferase activity"/>
    <property type="evidence" value="ECO:0007669"/>
    <property type="project" value="InterPro"/>
</dbReference>
<proteinExistence type="inferred from homology"/>
<dbReference type="InterPro" id="IPR017463">
    <property type="entry name" value="Sulphur_relay_TusD/DsrE"/>
</dbReference>
<dbReference type="GO" id="GO:1990228">
    <property type="term" value="C:sulfurtransferase complex"/>
    <property type="evidence" value="ECO:0007669"/>
    <property type="project" value="TreeGrafter"/>
</dbReference>
<evidence type="ECO:0000313" key="6">
    <source>
        <dbReference type="Proteomes" id="UP000298677"/>
    </source>
</evidence>
<dbReference type="NCBIfam" id="NF001237">
    <property type="entry name" value="PRK00207.1"/>
    <property type="match status" value="1"/>
</dbReference>
<comment type="similarity">
    <text evidence="2">Belongs to the DsrE/TusD family.</text>
</comment>
<keyword evidence="3" id="KW-0963">Cytoplasm</keyword>
<dbReference type="Proteomes" id="UP000298677">
    <property type="component" value="Chromosome"/>
</dbReference>
<dbReference type="PANTHER" id="PTHR34874:SF3">
    <property type="entry name" value="SULFURTRANSFERASE TUSD"/>
    <property type="match status" value="1"/>
</dbReference>
<keyword evidence="6" id="KW-1185">Reference proteome</keyword>
<dbReference type="EMBL" id="CP033012">
    <property type="protein sequence ID" value="QCI19531.1"/>
    <property type="molecule type" value="Genomic_DNA"/>
</dbReference>
<dbReference type="AlphaFoldDB" id="A0A4D6Y124"/>